<evidence type="ECO:0000256" key="1">
    <source>
        <dbReference type="SAM" id="MobiDB-lite"/>
    </source>
</evidence>
<dbReference type="EMBL" id="RZGR01000007">
    <property type="protein sequence ID" value="RUQ89455.1"/>
    <property type="molecule type" value="Genomic_DNA"/>
</dbReference>
<feature type="compositionally biased region" description="Basic and acidic residues" evidence="1">
    <location>
        <begin position="11"/>
        <end position="23"/>
    </location>
</feature>
<organism evidence="2 3">
    <name type="scientific">Legionella septentrionalis</name>
    <dbReference type="NCBI Taxonomy" id="2498109"/>
    <lineage>
        <taxon>Bacteria</taxon>
        <taxon>Pseudomonadati</taxon>
        <taxon>Pseudomonadota</taxon>
        <taxon>Gammaproteobacteria</taxon>
        <taxon>Legionellales</taxon>
        <taxon>Legionellaceae</taxon>
        <taxon>Legionella</taxon>
    </lineage>
</organism>
<comment type="caution">
    <text evidence="2">The sequence shown here is derived from an EMBL/GenBank/DDBJ whole genome shotgun (WGS) entry which is preliminary data.</text>
</comment>
<dbReference type="Proteomes" id="UP000288012">
    <property type="component" value="Unassembled WGS sequence"/>
</dbReference>
<feature type="compositionally biased region" description="Basic residues" evidence="1">
    <location>
        <begin position="1"/>
        <end position="10"/>
    </location>
</feature>
<accession>A0A433JKR7</accession>
<dbReference type="RefSeq" id="WP_127111138.1">
    <property type="nucleotide sequence ID" value="NZ_RZGR01000007.1"/>
</dbReference>
<evidence type="ECO:0000313" key="2">
    <source>
        <dbReference type="EMBL" id="RUQ89455.1"/>
    </source>
</evidence>
<gene>
    <name evidence="2" type="ORF">EKM59_03385</name>
</gene>
<reference evidence="2 3" key="1">
    <citation type="submission" date="2018-12" db="EMBL/GenBank/DDBJ databases">
        <title>Legionella sp,whole genome shotgun sequence.</title>
        <authorList>
            <person name="Wu H."/>
        </authorList>
    </citation>
    <scope>NUCLEOTIDE SEQUENCE [LARGE SCALE GENOMIC DNA]</scope>
    <source>
        <strain evidence="3">km714</strain>
    </source>
</reference>
<name>A0A433JKR7_9GAMM</name>
<dbReference type="AlphaFoldDB" id="A0A433JKR7"/>
<proteinExistence type="predicted"/>
<sequence>MLFFKKRQKQTRQEPAAKDAEFSNKNEAFIHPLKRQAPLSAGALGLLTTKVFTETAQNKKEPAPKQRL</sequence>
<protein>
    <submittedName>
        <fullName evidence="2">Uncharacterized protein</fullName>
    </submittedName>
</protein>
<feature type="region of interest" description="Disordered" evidence="1">
    <location>
        <begin position="1"/>
        <end position="23"/>
    </location>
</feature>
<evidence type="ECO:0000313" key="3">
    <source>
        <dbReference type="Proteomes" id="UP000288012"/>
    </source>
</evidence>
<keyword evidence="3" id="KW-1185">Reference proteome</keyword>